<evidence type="ECO:0000313" key="3">
    <source>
        <dbReference type="Proteomes" id="UP000077856"/>
    </source>
</evidence>
<dbReference type="Proteomes" id="UP000077856">
    <property type="component" value="Chromosome"/>
</dbReference>
<accession>A0A160MEE5</accession>
<protein>
    <recommendedName>
        <fullName evidence="1">CD-NTase-associated protein 12/Pycsar effector protein TIR domain-containing protein</fullName>
    </recommendedName>
</protein>
<evidence type="ECO:0000313" key="2">
    <source>
        <dbReference type="EMBL" id="AND41486.1"/>
    </source>
</evidence>
<sequence length="253" mass="28872">MQFNPTIFQLKKVIGDIKNYDKDWHYTDDFMKLTGVMNKCTNELNLPTFEFETFHYSNSGKTIHQTGYKSLLNHVTLLEEMIPLLSGPQKQQNVMQETVIKSEERTKIFIVHGRDNTALLETEGIIRRAGLEPIVLSRMANSGLTLIEKFEKHSNVKYAIVLLTPDDIGALSENAPLESLNLKFRARQNVIFELGFFYGKLGRANVSCIYKSTVELPTDINGVAYLPYTQSVEELEFAILKELKDADIEVKVF</sequence>
<dbReference type="eggNOG" id="COG4271">
    <property type="taxonomic scope" value="Bacteria"/>
</dbReference>
<organism evidence="2 3">
    <name type="scientific">Cytobacillus oceanisediminis 2691</name>
    <dbReference type="NCBI Taxonomy" id="1196031"/>
    <lineage>
        <taxon>Bacteria</taxon>
        <taxon>Bacillati</taxon>
        <taxon>Bacillota</taxon>
        <taxon>Bacilli</taxon>
        <taxon>Bacillales</taxon>
        <taxon>Bacillaceae</taxon>
        <taxon>Cytobacillus</taxon>
    </lineage>
</organism>
<dbReference type="STRING" id="1196031.A361_20745"/>
<dbReference type="PIRSF" id="PIRSF032620">
    <property type="entry name" value="UCP032620"/>
    <property type="match status" value="1"/>
</dbReference>
<name>A0A160MEE5_9BACI</name>
<dbReference type="GO" id="GO:0050135">
    <property type="term" value="F:NADP+ nucleosidase activity"/>
    <property type="evidence" value="ECO:0007669"/>
    <property type="project" value="InterPro"/>
</dbReference>
<feature type="domain" description="CD-NTase-associated protein 12/Pycsar effector protein TIR" evidence="1">
    <location>
        <begin position="107"/>
        <end position="229"/>
    </location>
</feature>
<proteinExistence type="predicted"/>
<dbReference type="Pfam" id="PF10137">
    <property type="entry name" value="CAP12-PCTIR_TIR"/>
    <property type="match status" value="1"/>
</dbReference>
<dbReference type="EMBL" id="CP015506">
    <property type="protein sequence ID" value="AND41486.1"/>
    <property type="molecule type" value="Genomic_DNA"/>
</dbReference>
<dbReference type="InterPro" id="IPR019302">
    <property type="entry name" value="CAP12/PCTIR_TIR_dom"/>
</dbReference>
<reference evidence="2 3" key="1">
    <citation type="submission" date="2016-04" db="EMBL/GenBank/DDBJ databases">
        <title>Complete genome sequence of Bacillus oceanisediminis strain 2691.</title>
        <authorList>
            <person name="Jeong H."/>
            <person name="Kim H.J."/>
            <person name="Lee D.-W."/>
        </authorList>
    </citation>
    <scope>NUCLEOTIDE SEQUENCE [LARGE SCALE GENOMIC DNA]</scope>
    <source>
        <strain evidence="2 3">2691</strain>
    </source>
</reference>
<dbReference type="KEGG" id="bon:A361_20745"/>
<dbReference type="RefSeq" id="WP_019380422.1">
    <property type="nucleotide sequence ID" value="NZ_CP015506.1"/>
</dbReference>
<dbReference type="InterPro" id="IPR014571">
    <property type="entry name" value="UCP032620"/>
</dbReference>
<gene>
    <name evidence="2" type="ORF">A361_20745</name>
</gene>
<dbReference type="AlphaFoldDB" id="A0A160MEE5"/>
<evidence type="ECO:0000259" key="1">
    <source>
        <dbReference type="Pfam" id="PF10137"/>
    </source>
</evidence>